<evidence type="ECO:0000256" key="8">
    <source>
        <dbReference type="ARBA" id="ARBA00023209"/>
    </source>
</evidence>
<dbReference type="GO" id="GO:0043772">
    <property type="term" value="F:acyl-phosphate glycerol-3-phosphate acyltransferase activity"/>
    <property type="evidence" value="ECO:0007669"/>
    <property type="project" value="UniProtKB-UniRule"/>
</dbReference>
<comment type="subunit">
    <text evidence="10">Probably interacts with PlsX.</text>
</comment>
<dbReference type="InterPro" id="IPR003811">
    <property type="entry name" value="G3P_acylTferase_PlsY"/>
</dbReference>
<keyword evidence="1 10" id="KW-1003">Cell membrane</keyword>
<keyword evidence="9 10" id="KW-1208">Phospholipid metabolism</keyword>
<dbReference type="HAMAP" id="MF_01043">
    <property type="entry name" value="PlsY"/>
    <property type="match status" value="1"/>
</dbReference>
<comment type="catalytic activity">
    <reaction evidence="10">
        <text>an acyl phosphate + sn-glycerol 3-phosphate = a 1-acyl-sn-glycero-3-phosphate + phosphate</text>
        <dbReference type="Rhea" id="RHEA:34075"/>
        <dbReference type="ChEBI" id="CHEBI:43474"/>
        <dbReference type="ChEBI" id="CHEBI:57597"/>
        <dbReference type="ChEBI" id="CHEBI:57970"/>
        <dbReference type="ChEBI" id="CHEBI:59918"/>
        <dbReference type="EC" id="2.3.1.275"/>
    </reaction>
</comment>
<keyword evidence="4 10" id="KW-0812">Transmembrane</keyword>
<keyword evidence="8 10" id="KW-0594">Phospholipid biosynthesis</keyword>
<dbReference type="Pfam" id="PF02660">
    <property type="entry name" value="G3P_acyltransf"/>
    <property type="match status" value="1"/>
</dbReference>
<dbReference type="KEGG" id="fwa:DCMF_04345"/>
<evidence type="ECO:0000256" key="5">
    <source>
        <dbReference type="ARBA" id="ARBA00022989"/>
    </source>
</evidence>
<feature type="transmembrane region" description="Helical" evidence="10">
    <location>
        <begin position="78"/>
        <end position="99"/>
    </location>
</feature>
<dbReference type="SMART" id="SM01207">
    <property type="entry name" value="G3P_acyltransf"/>
    <property type="match status" value="1"/>
</dbReference>
<name>A0A3G1KNQ3_FORW1</name>
<keyword evidence="2 10" id="KW-0444">Lipid biosynthesis</keyword>
<feature type="transmembrane region" description="Helical" evidence="10">
    <location>
        <begin position="161"/>
        <end position="180"/>
    </location>
</feature>
<comment type="pathway">
    <text evidence="10">Lipid metabolism; phospholipid metabolism.</text>
</comment>
<keyword evidence="3 10" id="KW-0808">Transferase</keyword>
<evidence type="ECO:0000256" key="10">
    <source>
        <dbReference type="HAMAP-Rule" id="MF_01043"/>
    </source>
</evidence>
<dbReference type="PANTHER" id="PTHR30309">
    <property type="entry name" value="INNER MEMBRANE PROTEIN YGIH"/>
    <property type="match status" value="1"/>
</dbReference>
<dbReference type="UniPathway" id="UPA00085"/>
<proteinExistence type="inferred from homology"/>
<keyword evidence="11" id="KW-0012">Acyltransferase</keyword>
<evidence type="ECO:0000256" key="1">
    <source>
        <dbReference type="ARBA" id="ARBA00022475"/>
    </source>
</evidence>
<dbReference type="NCBIfam" id="TIGR00023">
    <property type="entry name" value="glycerol-3-phosphate 1-O-acyltransferase PlsY"/>
    <property type="match status" value="1"/>
</dbReference>
<dbReference type="PANTHER" id="PTHR30309:SF0">
    <property type="entry name" value="GLYCEROL-3-PHOSPHATE ACYLTRANSFERASE-RELATED"/>
    <property type="match status" value="1"/>
</dbReference>
<comment type="function">
    <text evidence="10">Catalyzes the transfer of an acyl group from acyl-phosphate (acyl-PO(4)) to glycerol-3-phosphate (G3P) to form lysophosphatidic acid (LPA). This enzyme utilizes acyl-phosphate as fatty acyl donor, but not acyl-CoA or acyl-ACP.</text>
</comment>
<dbReference type="EMBL" id="CP017634">
    <property type="protein sequence ID" value="ATW24111.1"/>
    <property type="molecule type" value="Genomic_DNA"/>
</dbReference>
<organism evidence="11 12">
    <name type="scientific">Formimonas warabiya</name>
    <dbReference type="NCBI Taxonomy" id="1761012"/>
    <lineage>
        <taxon>Bacteria</taxon>
        <taxon>Bacillati</taxon>
        <taxon>Bacillota</taxon>
        <taxon>Clostridia</taxon>
        <taxon>Eubacteriales</taxon>
        <taxon>Peptococcaceae</taxon>
        <taxon>Candidatus Formimonas</taxon>
    </lineage>
</organism>
<evidence type="ECO:0000256" key="6">
    <source>
        <dbReference type="ARBA" id="ARBA00023098"/>
    </source>
</evidence>
<evidence type="ECO:0000256" key="7">
    <source>
        <dbReference type="ARBA" id="ARBA00023136"/>
    </source>
</evidence>
<keyword evidence="12" id="KW-1185">Reference proteome</keyword>
<evidence type="ECO:0000313" key="12">
    <source>
        <dbReference type="Proteomes" id="UP000323521"/>
    </source>
</evidence>
<evidence type="ECO:0000256" key="9">
    <source>
        <dbReference type="ARBA" id="ARBA00023264"/>
    </source>
</evidence>
<dbReference type="OrthoDB" id="9777124at2"/>
<comment type="similarity">
    <text evidence="10">Belongs to the PlsY family.</text>
</comment>
<evidence type="ECO:0000256" key="4">
    <source>
        <dbReference type="ARBA" id="ARBA00022692"/>
    </source>
</evidence>
<keyword evidence="7 10" id="KW-0472">Membrane</keyword>
<dbReference type="EC" id="2.3.1.275" evidence="10"/>
<comment type="subcellular location">
    <subcellularLocation>
        <location evidence="10">Cell membrane</location>
        <topology evidence="10">Multi-pass membrane protein</topology>
    </subcellularLocation>
</comment>
<dbReference type="GO" id="GO:0005886">
    <property type="term" value="C:plasma membrane"/>
    <property type="evidence" value="ECO:0007669"/>
    <property type="project" value="UniProtKB-SubCell"/>
</dbReference>
<keyword evidence="5 10" id="KW-1133">Transmembrane helix</keyword>
<dbReference type="Proteomes" id="UP000323521">
    <property type="component" value="Chromosome"/>
</dbReference>
<accession>A0A3G1KNQ3</accession>
<keyword evidence="6 10" id="KW-0443">Lipid metabolism</keyword>
<protein>
    <recommendedName>
        <fullName evidence="10">Glycerol-3-phosphate acyltransferase</fullName>
    </recommendedName>
    <alternativeName>
        <fullName evidence="10">Acyl-PO4 G3P acyltransferase</fullName>
    </alternativeName>
    <alternativeName>
        <fullName evidence="10">Acyl-phosphate--glycerol-3-phosphate acyltransferase</fullName>
    </alternativeName>
    <alternativeName>
        <fullName evidence="10">G3P acyltransferase</fullName>
        <shortName evidence="10">GPAT</shortName>
        <ecNumber evidence="10">2.3.1.275</ecNumber>
    </alternativeName>
    <alternativeName>
        <fullName evidence="10">Lysophosphatidic acid synthase</fullName>
        <shortName evidence="10">LPA synthase</shortName>
    </alternativeName>
</protein>
<reference evidence="11 12" key="1">
    <citation type="submission" date="2016-10" db="EMBL/GenBank/DDBJ databases">
        <title>Complete Genome Sequence of Peptococcaceae strain DCMF.</title>
        <authorList>
            <person name="Edwards R.J."/>
            <person name="Holland S.I."/>
            <person name="Deshpande N.P."/>
            <person name="Wong Y.K."/>
            <person name="Ertan H."/>
            <person name="Manefield M."/>
            <person name="Russell T.L."/>
            <person name="Lee M.J."/>
        </authorList>
    </citation>
    <scope>NUCLEOTIDE SEQUENCE [LARGE SCALE GENOMIC DNA]</scope>
    <source>
        <strain evidence="11 12">DCMF</strain>
    </source>
</reference>
<gene>
    <name evidence="10" type="primary">plsY</name>
    <name evidence="11" type="ORF">DCMF_04345</name>
</gene>
<feature type="transmembrane region" description="Helical" evidence="10">
    <location>
        <begin position="105"/>
        <end position="129"/>
    </location>
</feature>
<evidence type="ECO:0000256" key="3">
    <source>
        <dbReference type="ARBA" id="ARBA00022679"/>
    </source>
</evidence>
<dbReference type="GO" id="GO:0008654">
    <property type="term" value="P:phospholipid biosynthetic process"/>
    <property type="evidence" value="ECO:0007669"/>
    <property type="project" value="UniProtKB-UniRule"/>
</dbReference>
<feature type="transmembrane region" description="Helical" evidence="10">
    <location>
        <begin position="136"/>
        <end position="155"/>
    </location>
</feature>
<dbReference type="AlphaFoldDB" id="A0A3G1KNQ3"/>
<evidence type="ECO:0000256" key="2">
    <source>
        <dbReference type="ARBA" id="ARBA00022516"/>
    </source>
</evidence>
<dbReference type="RefSeq" id="WP_148133293.1">
    <property type="nucleotide sequence ID" value="NZ_CP017634.1"/>
</dbReference>
<evidence type="ECO:0000313" key="11">
    <source>
        <dbReference type="EMBL" id="ATW24111.1"/>
    </source>
</evidence>
<sequence>MKIVLLLLAAYFLGGIPWAYLIAKWTRGIDIRQYGSGNVGFTNALRTIGKGPAVLVLIGDIGKGILAVLLAKYFGNPTIATLSGLMVVVGHNYPLVLGFRGGKGAAAGFGALLALLPFEALLAVLVWGITVFFTRYVSLGTILGAFTVPIATLILQEDINYIAFGVLGAAFVILKHHSNISRLFKGTERKIGEKK</sequence>